<dbReference type="AlphaFoldDB" id="A0A268P4A8"/>
<dbReference type="Pfam" id="PF00082">
    <property type="entry name" value="Peptidase_S8"/>
    <property type="match status" value="1"/>
</dbReference>
<dbReference type="PROSITE" id="PS00137">
    <property type="entry name" value="SUBTILASE_HIS"/>
    <property type="match status" value="1"/>
</dbReference>
<dbReference type="PROSITE" id="PS51892">
    <property type="entry name" value="SUBTILASE"/>
    <property type="match status" value="1"/>
</dbReference>
<feature type="active site" description="Charge relay system" evidence="9">
    <location>
        <position position="342"/>
    </location>
</feature>
<accession>A0A268P4A8</accession>
<dbReference type="CDD" id="cd07484">
    <property type="entry name" value="Peptidases_S8_Thermitase_like"/>
    <property type="match status" value="1"/>
</dbReference>
<keyword evidence="7 9" id="KW-0720">Serine protease</keyword>
<comment type="cofactor">
    <cofactor evidence="1">
        <name>Ca(2+)</name>
        <dbReference type="ChEBI" id="CHEBI:29108"/>
    </cofactor>
</comment>
<dbReference type="PROSITE" id="PS00138">
    <property type="entry name" value="SUBTILASE_SER"/>
    <property type="match status" value="1"/>
</dbReference>
<dbReference type="PANTHER" id="PTHR43806">
    <property type="entry name" value="PEPTIDASE S8"/>
    <property type="match status" value="1"/>
</dbReference>
<dbReference type="Proteomes" id="UP000216207">
    <property type="component" value="Unassembled WGS sequence"/>
</dbReference>
<dbReference type="InterPro" id="IPR036852">
    <property type="entry name" value="Peptidase_S8/S53_dom_sf"/>
</dbReference>
<dbReference type="GO" id="GO:0005576">
    <property type="term" value="C:extracellular region"/>
    <property type="evidence" value="ECO:0007669"/>
    <property type="project" value="UniProtKB-SubCell"/>
</dbReference>
<organism evidence="13 14">
    <name type="scientific">Shouchella clausii</name>
    <name type="common">Alkalihalobacillus clausii</name>
    <dbReference type="NCBI Taxonomy" id="79880"/>
    <lineage>
        <taxon>Bacteria</taxon>
        <taxon>Bacillati</taxon>
        <taxon>Bacillota</taxon>
        <taxon>Bacilli</taxon>
        <taxon>Bacillales</taxon>
        <taxon>Bacillaceae</taxon>
        <taxon>Shouchella</taxon>
    </lineage>
</organism>
<evidence type="ECO:0000256" key="1">
    <source>
        <dbReference type="ARBA" id="ARBA00001913"/>
    </source>
</evidence>
<dbReference type="InterPro" id="IPR050131">
    <property type="entry name" value="Peptidase_S8_subtilisin-like"/>
</dbReference>
<dbReference type="GO" id="GO:0006508">
    <property type="term" value="P:proteolysis"/>
    <property type="evidence" value="ECO:0007669"/>
    <property type="project" value="UniProtKB-KW"/>
</dbReference>
<keyword evidence="8" id="KW-0106">Calcium</keyword>
<dbReference type="GO" id="GO:0004252">
    <property type="term" value="F:serine-type endopeptidase activity"/>
    <property type="evidence" value="ECO:0007669"/>
    <property type="project" value="UniProtKB-UniRule"/>
</dbReference>
<evidence type="ECO:0000256" key="7">
    <source>
        <dbReference type="ARBA" id="ARBA00022825"/>
    </source>
</evidence>
<evidence type="ECO:0000259" key="12">
    <source>
        <dbReference type="Pfam" id="PF00082"/>
    </source>
</evidence>
<comment type="subcellular location">
    <subcellularLocation>
        <location evidence="2">Secreted</location>
    </subcellularLocation>
</comment>
<feature type="active site" description="Charge relay system" evidence="9">
    <location>
        <position position="375"/>
    </location>
</feature>
<evidence type="ECO:0000256" key="5">
    <source>
        <dbReference type="ARBA" id="ARBA00022670"/>
    </source>
</evidence>
<dbReference type="InterPro" id="IPR022398">
    <property type="entry name" value="Peptidase_S8_His-AS"/>
</dbReference>
<dbReference type="InterPro" id="IPR023827">
    <property type="entry name" value="Peptidase_S8_Asp-AS"/>
</dbReference>
<dbReference type="InterPro" id="IPR034084">
    <property type="entry name" value="Thermitase-like_dom"/>
</dbReference>
<dbReference type="SUPFAM" id="SSF52743">
    <property type="entry name" value="Subtilisin-like"/>
    <property type="match status" value="1"/>
</dbReference>
<comment type="similarity">
    <text evidence="3 9 10">Belongs to the peptidase S8 family.</text>
</comment>
<gene>
    <name evidence="13" type="ORF">CHH72_01415</name>
</gene>
<keyword evidence="11" id="KW-0732">Signal</keyword>
<evidence type="ECO:0000313" key="14">
    <source>
        <dbReference type="Proteomes" id="UP000216207"/>
    </source>
</evidence>
<dbReference type="PANTHER" id="PTHR43806:SF11">
    <property type="entry name" value="CEREVISIN-RELATED"/>
    <property type="match status" value="1"/>
</dbReference>
<reference evidence="13 14" key="1">
    <citation type="submission" date="2017-07" db="EMBL/GenBank/DDBJ databases">
        <title>Isolation and whole genome analysis of endospore-forming bacteria from heroin.</title>
        <authorList>
            <person name="Kalinowski J."/>
            <person name="Ahrens B."/>
            <person name="Al-Dilaimi A."/>
            <person name="Winkler A."/>
            <person name="Wibberg D."/>
            <person name="Schleenbecker U."/>
            <person name="Ruckert C."/>
            <person name="Wolfel R."/>
            <person name="Grass G."/>
        </authorList>
    </citation>
    <scope>NUCLEOTIDE SEQUENCE [LARGE SCALE GENOMIC DNA]</scope>
    <source>
        <strain evidence="13 14">7539</strain>
    </source>
</reference>
<evidence type="ECO:0000256" key="4">
    <source>
        <dbReference type="ARBA" id="ARBA00022525"/>
    </source>
</evidence>
<evidence type="ECO:0000256" key="2">
    <source>
        <dbReference type="ARBA" id="ARBA00004613"/>
    </source>
</evidence>
<proteinExistence type="inferred from homology"/>
<dbReference type="PROSITE" id="PS00136">
    <property type="entry name" value="SUBTILASE_ASP"/>
    <property type="match status" value="1"/>
</dbReference>
<evidence type="ECO:0000256" key="3">
    <source>
        <dbReference type="ARBA" id="ARBA00011073"/>
    </source>
</evidence>
<evidence type="ECO:0000256" key="10">
    <source>
        <dbReference type="RuleBase" id="RU003355"/>
    </source>
</evidence>
<dbReference type="InterPro" id="IPR023828">
    <property type="entry name" value="Peptidase_S8_Ser-AS"/>
</dbReference>
<sequence>MKKPAIWGIALAALAIAGMVFTSQVEQSQPHTAVFDSHQPKSRVHSTSKDRLMAEDLAKTTTLFISSLSGQLEKWANTQGESLTDEFQQELNEHPYISGFSVLDKGGSPLLAAGTLSTIDPSLLIHQDNGMHYSNPYNKNGNTFMLMGKDKDDGQRIIGEIDLSFIQSYLAKTAAIADSSGTFFVNGSDPNVQFSSIDELPDELEAQTVPGLGWNIYVKSDDNVAIQSFHENQAVVKLPPQINGSEWAQKKGYELLADNHPFYIVKDSNKALQRLIEDLQQDETVLFAEPNYAFSNQVRTVEKKVEPNDEYFKPYQWNLKQIHADDGWNFANGTDTTIAIIDTGVDPNHPDLKGKLTEGYNAIDDSSDYKDTNGHGSHVAGIAAAVTNNIDGVAGVSWQSKIMPIKVLDENGEGSSYSVARGIYWAVDHGADVINMSLGDYYHSDLLYEAIQYADKHDVVIVSASGNDNSEEPMYPAVYPEVITVAAVDQDRNRSFFSNFGDHVDLAAPGENIPSTYKDNQYAVLSGTSMASPHVAGLAALLRSANPDLNNDQIGDLILGACDQLGDGDYNVYYGYGEMNVQASLNQNQPR</sequence>
<dbReference type="Gene3D" id="3.40.50.200">
    <property type="entry name" value="Peptidase S8/S53 domain"/>
    <property type="match status" value="1"/>
</dbReference>
<keyword evidence="5 9" id="KW-0645">Protease</keyword>
<evidence type="ECO:0000256" key="6">
    <source>
        <dbReference type="ARBA" id="ARBA00022801"/>
    </source>
</evidence>
<dbReference type="RefSeq" id="WP_035204040.1">
    <property type="nucleotide sequence ID" value="NZ_CP012475.1"/>
</dbReference>
<dbReference type="PRINTS" id="PR00723">
    <property type="entry name" value="SUBTILISIN"/>
</dbReference>
<keyword evidence="4" id="KW-0964">Secreted</keyword>
<evidence type="ECO:0000256" key="8">
    <source>
        <dbReference type="ARBA" id="ARBA00022837"/>
    </source>
</evidence>
<evidence type="ECO:0000256" key="9">
    <source>
        <dbReference type="PROSITE-ProRule" id="PRU01240"/>
    </source>
</evidence>
<comment type="caution">
    <text evidence="13">The sequence shown here is derived from an EMBL/GenBank/DDBJ whole genome shotgun (WGS) entry which is preliminary data.</text>
</comment>
<feature type="active site" description="Charge relay system" evidence="9">
    <location>
        <position position="529"/>
    </location>
</feature>
<evidence type="ECO:0000313" key="13">
    <source>
        <dbReference type="EMBL" id="PAE90572.1"/>
    </source>
</evidence>
<feature type="chain" id="PRO_5039596612" evidence="11">
    <location>
        <begin position="23"/>
        <end position="591"/>
    </location>
</feature>
<dbReference type="InterPro" id="IPR000209">
    <property type="entry name" value="Peptidase_S8/S53_dom"/>
</dbReference>
<keyword evidence="6 9" id="KW-0378">Hydrolase</keyword>
<feature type="domain" description="Peptidase S8/S53" evidence="12">
    <location>
        <begin position="333"/>
        <end position="577"/>
    </location>
</feature>
<evidence type="ECO:0000256" key="11">
    <source>
        <dbReference type="SAM" id="SignalP"/>
    </source>
</evidence>
<protein>
    <submittedName>
        <fullName evidence="13">Peptidase S8</fullName>
    </submittedName>
</protein>
<dbReference type="EMBL" id="NPCC01000004">
    <property type="protein sequence ID" value="PAE90572.1"/>
    <property type="molecule type" value="Genomic_DNA"/>
</dbReference>
<feature type="signal peptide" evidence="11">
    <location>
        <begin position="1"/>
        <end position="22"/>
    </location>
</feature>
<dbReference type="InterPro" id="IPR015500">
    <property type="entry name" value="Peptidase_S8_subtilisin-rel"/>
</dbReference>
<name>A0A268P4A8_SHOCL</name>